<dbReference type="EMBL" id="JAGGJQ010000008">
    <property type="protein sequence ID" value="MBP1840956.1"/>
    <property type="molecule type" value="Genomic_DNA"/>
</dbReference>
<evidence type="ECO:0000256" key="1">
    <source>
        <dbReference type="SAM" id="Phobius"/>
    </source>
</evidence>
<proteinExistence type="predicted"/>
<feature type="transmembrane region" description="Helical" evidence="1">
    <location>
        <begin position="12"/>
        <end position="32"/>
    </location>
</feature>
<keyword evidence="1" id="KW-0472">Membrane</keyword>
<gene>
    <name evidence="2" type="ORF">J2Z56_002887</name>
    <name evidence="3" type="ORF">J2Z57_002600</name>
</gene>
<protein>
    <submittedName>
        <fullName evidence="2">Uncharacterized protein</fullName>
    </submittedName>
</protein>
<dbReference type="Proteomes" id="UP001138672">
    <property type="component" value="Unassembled WGS sequence"/>
</dbReference>
<reference evidence="2" key="1">
    <citation type="submission" date="2021-03" db="EMBL/GenBank/DDBJ databases">
        <title>Genomic Encyclopedia of Type Strains, Phase IV (KMG-IV): sequencing the most valuable type-strain genomes for metagenomic binning, comparative biology and taxonomic classification.</title>
        <authorList>
            <person name="Goeker M."/>
        </authorList>
    </citation>
    <scope>NUCLEOTIDE SEQUENCE</scope>
    <source>
        <strain evidence="2">DSM 15523</strain>
        <strain evidence="3 5">DSM 16476</strain>
    </source>
</reference>
<evidence type="ECO:0000313" key="3">
    <source>
        <dbReference type="EMBL" id="MDQ0336147.1"/>
    </source>
</evidence>
<organism evidence="2 4">
    <name type="scientific">Formosa algae</name>
    <dbReference type="NCBI Taxonomy" id="225843"/>
    <lineage>
        <taxon>Bacteria</taxon>
        <taxon>Pseudomonadati</taxon>
        <taxon>Bacteroidota</taxon>
        <taxon>Flavobacteriia</taxon>
        <taxon>Flavobacteriales</taxon>
        <taxon>Flavobacteriaceae</taxon>
        <taxon>Formosa</taxon>
    </lineage>
</organism>
<comment type="caution">
    <text evidence="2">The sequence shown here is derived from an EMBL/GenBank/DDBJ whole genome shotgun (WGS) entry which is preliminary data.</text>
</comment>
<dbReference type="Proteomes" id="UP001231587">
    <property type="component" value="Unassembled WGS sequence"/>
</dbReference>
<accession>A0A9X0YLT8</accession>
<evidence type="ECO:0000313" key="2">
    <source>
        <dbReference type="EMBL" id="MBP1840956.1"/>
    </source>
</evidence>
<sequence length="58" mass="6242">MVFTKQKSDKLEAIASGLCLIHSVVIPFLFIVQNCSVAGCSDTPVGLQLIINHITISK</sequence>
<dbReference type="EMBL" id="JAUSUU010000008">
    <property type="protein sequence ID" value="MDQ0336147.1"/>
    <property type="molecule type" value="Genomic_DNA"/>
</dbReference>
<keyword evidence="5" id="KW-1185">Reference proteome</keyword>
<evidence type="ECO:0000313" key="5">
    <source>
        <dbReference type="Proteomes" id="UP001231587"/>
    </source>
</evidence>
<evidence type="ECO:0000313" key="4">
    <source>
        <dbReference type="Proteomes" id="UP001138672"/>
    </source>
</evidence>
<dbReference type="AlphaFoldDB" id="A0A9X0YLT8"/>
<keyword evidence="1" id="KW-0812">Transmembrane</keyword>
<keyword evidence="1" id="KW-1133">Transmembrane helix</keyword>
<name>A0A9X0YLT8_9FLAO</name>